<dbReference type="EMBL" id="JAPQKL010000008">
    <property type="protein sequence ID" value="KAJ5120402.1"/>
    <property type="molecule type" value="Genomic_DNA"/>
</dbReference>
<comment type="subcellular location">
    <subcellularLocation>
        <location evidence="2">Peroxisome membrane</location>
        <topology evidence="2">Multi-pass membrane protein</topology>
    </subcellularLocation>
</comment>
<evidence type="ECO:0000256" key="20">
    <source>
        <dbReference type="SAM" id="MobiDB-lite"/>
    </source>
</evidence>
<evidence type="ECO:0000256" key="18">
    <source>
        <dbReference type="ARBA" id="ARBA00041230"/>
    </source>
</evidence>
<dbReference type="PANTHER" id="PTHR23350">
    <property type="entry name" value="PEROXISOME ASSEMBLY PROTEIN 10"/>
    <property type="match status" value="1"/>
</dbReference>
<sequence length="370" mass="41694">MADDDSHPPLPTPNAALGSPTSHFYPFATSPDIIRSHEKDVYLTGTLIQQSQGIVRALRGARFAHTHSDAIKHLTELLYFTLTTAIGNRTLGEEYCDLVQLEDDTLQLPSIGRRVGYILSSILVPWALQRILPALRHKIRSKLERIIAKEKMRAAQQANLLEKPQFSTTPRPFFTKLRIQQYLLEHLDSITSLSPIYALSIATFYFTGSYYHLAKRIWRLRYVFTKKIEDNEQRIGYEVLGVLLVLQIAVQSFLHIRKMSANEDEDPSGTGESSHGGALLSSIQNPSAIPLLPASVPLYDLEEDPSAVSWIPEGQQRKCTLCLESFKDPSLTTCGHVFCWICVRDWVGEKPECPLCRQEVLLSKVLPLRG</sequence>
<evidence type="ECO:0000256" key="13">
    <source>
        <dbReference type="ARBA" id="ARBA00022833"/>
    </source>
</evidence>
<keyword evidence="9 21" id="KW-0812">Transmembrane</keyword>
<dbReference type="Pfam" id="PF13923">
    <property type="entry name" value="zf-C3HC4_2"/>
    <property type="match status" value="1"/>
</dbReference>
<dbReference type="InterPro" id="IPR013083">
    <property type="entry name" value="Znf_RING/FYVE/PHD"/>
</dbReference>
<reference evidence="23" key="2">
    <citation type="journal article" date="2023" name="IMA Fungus">
        <title>Comparative genomic study of the Penicillium genus elucidates a diverse pangenome and 15 lateral gene transfer events.</title>
        <authorList>
            <person name="Petersen C."/>
            <person name="Sorensen T."/>
            <person name="Nielsen M.R."/>
            <person name="Sondergaard T.E."/>
            <person name="Sorensen J.L."/>
            <person name="Fitzpatrick D.A."/>
            <person name="Frisvad J.C."/>
            <person name="Nielsen K.L."/>
        </authorList>
    </citation>
    <scope>NUCLEOTIDE SEQUENCE</scope>
    <source>
        <strain evidence="23">IBT 22155</strain>
    </source>
</reference>
<comment type="caution">
    <text evidence="23">The sequence shown here is derived from an EMBL/GenBank/DDBJ whole genome shotgun (WGS) entry which is preliminary data.</text>
</comment>
<dbReference type="PROSITE" id="PS50089">
    <property type="entry name" value="ZF_RING_2"/>
    <property type="match status" value="1"/>
</dbReference>
<dbReference type="GO" id="GO:0008270">
    <property type="term" value="F:zinc ion binding"/>
    <property type="evidence" value="ECO:0007669"/>
    <property type="project" value="UniProtKB-KW"/>
</dbReference>
<evidence type="ECO:0000256" key="4">
    <source>
        <dbReference type="ARBA" id="ARBA00008704"/>
    </source>
</evidence>
<keyword evidence="14" id="KW-0653">Protein transport</keyword>
<dbReference type="Gene3D" id="3.30.40.10">
    <property type="entry name" value="Zinc/RING finger domain, C3HC4 (zinc finger)"/>
    <property type="match status" value="1"/>
</dbReference>
<evidence type="ECO:0000256" key="1">
    <source>
        <dbReference type="ARBA" id="ARBA00000900"/>
    </source>
</evidence>
<dbReference type="GO" id="GO:0016562">
    <property type="term" value="P:protein import into peroxisome matrix, receptor recycling"/>
    <property type="evidence" value="ECO:0007669"/>
    <property type="project" value="UniProtKB-ARBA"/>
</dbReference>
<dbReference type="FunFam" id="3.30.40.10:FF:000395">
    <property type="entry name" value="Putative Peroxisome biosynthesis protein (Peroxin-10)"/>
    <property type="match status" value="1"/>
</dbReference>
<evidence type="ECO:0000256" key="12">
    <source>
        <dbReference type="ARBA" id="ARBA00022786"/>
    </source>
</evidence>
<keyword evidence="7" id="KW-0962">Peroxisome biogenesis</keyword>
<accession>A0A9W9GIL7</accession>
<evidence type="ECO:0000259" key="22">
    <source>
        <dbReference type="PROSITE" id="PS50089"/>
    </source>
</evidence>
<keyword evidence="15 21" id="KW-1133">Transmembrane helix</keyword>
<dbReference type="Proteomes" id="UP001149079">
    <property type="component" value="Unassembled WGS sequence"/>
</dbReference>
<evidence type="ECO:0000256" key="3">
    <source>
        <dbReference type="ARBA" id="ARBA00004906"/>
    </source>
</evidence>
<evidence type="ECO:0000256" key="15">
    <source>
        <dbReference type="ARBA" id="ARBA00022989"/>
    </source>
</evidence>
<keyword evidence="6" id="KW-0813">Transport</keyword>
<feature type="domain" description="RING-type" evidence="22">
    <location>
        <begin position="319"/>
        <end position="357"/>
    </location>
</feature>
<organism evidence="23 24">
    <name type="scientific">Penicillium bovifimosum</name>
    <dbReference type="NCBI Taxonomy" id="126998"/>
    <lineage>
        <taxon>Eukaryota</taxon>
        <taxon>Fungi</taxon>
        <taxon>Dikarya</taxon>
        <taxon>Ascomycota</taxon>
        <taxon>Pezizomycotina</taxon>
        <taxon>Eurotiomycetes</taxon>
        <taxon>Eurotiomycetidae</taxon>
        <taxon>Eurotiales</taxon>
        <taxon>Aspergillaceae</taxon>
        <taxon>Penicillium</taxon>
    </lineage>
</organism>
<evidence type="ECO:0000256" key="17">
    <source>
        <dbReference type="ARBA" id="ARBA00023140"/>
    </source>
</evidence>
<comment type="similarity">
    <text evidence="4">Belongs to the pex2/pex10/pex12 family.</text>
</comment>
<keyword evidence="17" id="KW-0576">Peroxisome</keyword>
<keyword evidence="24" id="KW-1185">Reference proteome</keyword>
<keyword evidence="11 19" id="KW-0863">Zinc-finger</keyword>
<comment type="catalytic activity">
    <reaction evidence="1">
        <text>S-ubiquitinyl-[E2 ubiquitin-conjugating enzyme]-L-cysteine + [acceptor protein]-L-lysine = [E2 ubiquitin-conjugating enzyme]-L-cysteine + N(6)-ubiquitinyl-[acceptor protein]-L-lysine.</text>
        <dbReference type="EC" id="2.3.2.27"/>
    </reaction>
</comment>
<dbReference type="CDD" id="cd16527">
    <property type="entry name" value="RING-HC_PEX10"/>
    <property type="match status" value="1"/>
</dbReference>
<keyword evidence="8" id="KW-0808">Transferase</keyword>
<dbReference type="RefSeq" id="XP_056516906.1">
    <property type="nucleotide sequence ID" value="XM_056670533.1"/>
</dbReference>
<keyword evidence="13" id="KW-0862">Zinc</keyword>
<dbReference type="GO" id="GO:0061630">
    <property type="term" value="F:ubiquitin protein ligase activity"/>
    <property type="evidence" value="ECO:0007669"/>
    <property type="project" value="UniProtKB-EC"/>
</dbReference>
<dbReference type="GeneID" id="81409704"/>
<evidence type="ECO:0000256" key="7">
    <source>
        <dbReference type="ARBA" id="ARBA00022593"/>
    </source>
</evidence>
<dbReference type="PANTHER" id="PTHR23350:SF0">
    <property type="entry name" value="PEROXISOME BIOGENESIS FACTOR 10"/>
    <property type="match status" value="1"/>
</dbReference>
<dbReference type="OrthoDB" id="6270329at2759"/>
<dbReference type="SMART" id="SM00184">
    <property type="entry name" value="RING"/>
    <property type="match status" value="1"/>
</dbReference>
<keyword evidence="16 21" id="KW-0472">Membrane</keyword>
<dbReference type="PROSITE" id="PS00518">
    <property type="entry name" value="ZF_RING_1"/>
    <property type="match status" value="1"/>
</dbReference>
<feature type="region of interest" description="Disordered" evidence="20">
    <location>
        <begin position="1"/>
        <end position="22"/>
    </location>
</feature>
<proteinExistence type="inferred from homology"/>
<evidence type="ECO:0000313" key="23">
    <source>
        <dbReference type="EMBL" id="KAJ5120402.1"/>
    </source>
</evidence>
<name>A0A9W9GIL7_9EURO</name>
<dbReference type="InterPro" id="IPR006845">
    <property type="entry name" value="Pex_N"/>
</dbReference>
<evidence type="ECO:0000313" key="24">
    <source>
        <dbReference type="Proteomes" id="UP001149079"/>
    </source>
</evidence>
<evidence type="ECO:0000256" key="14">
    <source>
        <dbReference type="ARBA" id="ARBA00022927"/>
    </source>
</evidence>
<evidence type="ECO:0000256" key="19">
    <source>
        <dbReference type="PROSITE-ProRule" id="PRU00175"/>
    </source>
</evidence>
<dbReference type="EC" id="2.3.2.27" evidence="5"/>
<comment type="pathway">
    <text evidence="3">Protein modification; protein ubiquitination.</text>
</comment>
<dbReference type="InterPro" id="IPR025654">
    <property type="entry name" value="PEX2/10"/>
</dbReference>
<keyword evidence="12" id="KW-0833">Ubl conjugation pathway</keyword>
<dbReference type="GO" id="GO:0005778">
    <property type="term" value="C:peroxisomal membrane"/>
    <property type="evidence" value="ECO:0007669"/>
    <property type="project" value="UniProtKB-SubCell"/>
</dbReference>
<evidence type="ECO:0000256" key="11">
    <source>
        <dbReference type="ARBA" id="ARBA00022771"/>
    </source>
</evidence>
<reference evidence="23" key="1">
    <citation type="submission" date="2022-11" db="EMBL/GenBank/DDBJ databases">
        <authorList>
            <person name="Petersen C."/>
        </authorList>
    </citation>
    <scope>NUCLEOTIDE SEQUENCE</scope>
    <source>
        <strain evidence="23">IBT 22155</strain>
    </source>
</reference>
<evidence type="ECO:0000256" key="6">
    <source>
        <dbReference type="ARBA" id="ARBA00022448"/>
    </source>
</evidence>
<dbReference type="Pfam" id="PF04757">
    <property type="entry name" value="Pex2_Pex12"/>
    <property type="match status" value="1"/>
</dbReference>
<evidence type="ECO:0000256" key="21">
    <source>
        <dbReference type="SAM" id="Phobius"/>
    </source>
</evidence>
<evidence type="ECO:0000256" key="10">
    <source>
        <dbReference type="ARBA" id="ARBA00022723"/>
    </source>
</evidence>
<evidence type="ECO:0000256" key="16">
    <source>
        <dbReference type="ARBA" id="ARBA00023136"/>
    </source>
</evidence>
<dbReference type="InterPro" id="IPR001841">
    <property type="entry name" value="Znf_RING"/>
</dbReference>
<feature type="transmembrane region" description="Helical" evidence="21">
    <location>
        <begin position="235"/>
        <end position="254"/>
    </location>
</feature>
<keyword evidence="10" id="KW-0479">Metal-binding</keyword>
<feature type="transmembrane region" description="Helical" evidence="21">
    <location>
        <begin position="196"/>
        <end position="214"/>
    </location>
</feature>
<protein>
    <recommendedName>
        <fullName evidence="5">RING-type E3 ubiquitin transferase</fullName>
        <ecNumber evidence="5">2.3.2.27</ecNumber>
    </recommendedName>
    <alternativeName>
        <fullName evidence="18">Peroxin-10</fullName>
    </alternativeName>
</protein>
<evidence type="ECO:0000256" key="9">
    <source>
        <dbReference type="ARBA" id="ARBA00022692"/>
    </source>
</evidence>
<gene>
    <name evidence="23" type="ORF">N7515_009790</name>
</gene>
<evidence type="ECO:0000256" key="8">
    <source>
        <dbReference type="ARBA" id="ARBA00022679"/>
    </source>
</evidence>
<dbReference type="GO" id="GO:0016567">
    <property type="term" value="P:protein ubiquitination"/>
    <property type="evidence" value="ECO:0007669"/>
    <property type="project" value="UniProtKB-ARBA"/>
</dbReference>
<dbReference type="AlphaFoldDB" id="A0A9W9GIL7"/>
<evidence type="ECO:0000256" key="2">
    <source>
        <dbReference type="ARBA" id="ARBA00004585"/>
    </source>
</evidence>
<dbReference type="SUPFAM" id="SSF57850">
    <property type="entry name" value="RING/U-box"/>
    <property type="match status" value="1"/>
</dbReference>
<dbReference type="InterPro" id="IPR017907">
    <property type="entry name" value="Znf_RING_CS"/>
</dbReference>
<evidence type="ECO:0000256" key="5">
    <source>
        <dbReference type="ARBA" id="ARBA00012483"/>
    </source>
</evidence>